<sequence>MEWPLRVAAVLVGTLLVVTTELIAAFLTPFRIGTTPIPISWVIVVVGIVLGLSVTRYGAGHGGATIIPAVAWFLTIFPLSTRTSEGDLVVQGDWVGYGLLLLGMLTIVVTLAVTVVIPRSPRNVVP</sequence>
<feature type="transmembrane region" description="Helical" evidence="1">
    <location>
        <begin position="7"/>
        <end position="27"/>
    </location>
</feature>
<name>A0ABN0VAM6_9ACTN</name>
<feature type="transmembrane region" description="Helical" evidence="1">
    <location>
        <begin position="64"/>
        <end position="82"/>
    </location>
</feature>
<evidence type="ECO:0008006" key="4">
    <source>
        <dbReference type="Google" id="ProtNLM"/>
    </source>
</evidence>
<dbReference type="EMBL" id="BAAAGX010000046">
    <property type="protein sequence ID" value="GAA0283749.1"/>
    <property type="molecule type" value="Genomic_DNA"/>
</dbReference>
<accession>A0ABN0VAM6</accession>
<evidence type="ECO:0000313" key="3">
    <source>
        <dbReference type="Proteomes" id="UP001500967"/>
    </source>
</evidence>
<dbReference type="Proteomes" id="UP001500967">
    <property type="component" value="Unassembled WGS sequence"/>
</dbReference>
<keyword evidence="1" id="KW-1133">Transmembrane helix</keyword>
<evidence type="ECO:0000256" key="1">
    <source>
        <dbReference type="SAM" id="Phobius"/>
    </source>
</evidence>
<dbReference type="RefSeq" id="WP_344654620.1">
    <property type="nucleotide sequence ID" value="NZ_BAAAGX010000046.1"/>
</dbReference>
<keyword evidence="3" id="KW-1185">Reference proteome</keyword>
<keyword evidence="1" id="KW-0812">Transmembrane</keyword>
<organism evidence="2 3">
    <name type="scientific">Cryptosporangium japonicum</name>
    <dbReference type="NCBI Taxonomy" id="80872"/>
    <lineage>
        <taxon>Bacteria</taxon>
        <taxon>Bacillati</taxon>
        <taxon>Actinomycetota</taxon>
        <taxon>Actinomycetes</taxon>
        <taxon>Cryptosporangiales</taxon>
        <taxon>Cryptosporangiaceae</taxon>
        <taxon>Cryptosporangium</taxon>
    </lineage>
</organism>
<gene>
    <name evidence="2" type="ORF">GCM10009539_84810</name>
</gene>
<evidence type="ECO:0000313" key="2">
    <source>
        <dbReference type="EMBL" id="GAA0283749.1"/>
    </source>
</evidence>
<feature type="transmembrane region" description="Helical" evidence="1">
    <location>
        <begin position="94"/>
        <end position="117"/>
    </location>
</feature>
<reference evidence="2 3" key="1">
    <citation type="journal article" date="2019" name="Int. J. Syst. Evol. Microbiol.">
        <title>The Global Catalogue of Microorganisms (GCM) 10K type strain sequencing project: providing services to taxonomists for standard genome sequencing and annotation.</title>
        <authorList>
            <consortium name="The Broad Institute Genomics Platform"/>
            <consortium name="The Broad Institute Genome Sequencing Center for Infectious Disease"/>
            <person name="Wu L."/>
            <person name="Ma J."/>
        </authorList>
    </citation>
    <scope>NUCLEOTIDE SEQUENCE [LARGE SCALE GENOMIC DNA]</scope>
    <source>
        <strain evidence="2 3">JCM 10425</strain>
    </source>
</reference>
<feature type="transmembrane region" description="Helical" evidence="1">
    <location>
        <begin position="39"/>
        <end position="57"/>
    </location>
</feature>
<keyword evidence="1" id="KW-0472">Membrane</keyword>
<proteinExistence type="predicted"/>
<comment type="caution">
    <text evidence="2">The sequence shown here is derived from an EMBL/GenBank/DDBJ whole genome shotgun (WGS) entry which is preliminary data.</text>
</comment>
<protein>
    <recommendedName>
        <fullName evidence="4">Integral membrane protein</fullName>
    </recommendedName>
</protein>